<keyword evidence="1" id="KW-0547">Nucleotide-binding</keyword>
<gene>
    <name evidence="5" type="ORF">GCM10011403_21620</name>
</gene>
<dbReference type="PANTHER" id="PTHR43309:SF3">
    <property type="entry name" value="5-OXOPROLINASE SUBUNIT C"/>
    <property type="match status" value="1"/>
</dbReference>
<dbReference type="AlphaFoldDB" id="A0A916QLM7"/>
<dbReference type="SUPFAM" id="SSF50891">
    <property type="entry name" value="Cyclophilin-like"/>
    <property type="match status" value="1"/>
</dbReference>
<evidence type="ECO:0000256" key="3">
    <source>
        <dbReference type="ARBA" id="ARBA00022840"/>
    </source>
</evidence>
<dbReference type="GO" id="GO:0005524">
    <property type="term" value="F:ATP binding"/>
    <property type="evidence" value="ECO:0007669"/>
    <property type="project" value="UniProtKB-KW"/>
</dbReference>
<dbReference type="Proteomes" id="UP000627715">
    <property type="component" value="Unassembled WGS sequence"/>
</dbReference>
<dbReference type="SMART" id="SM00797">
    <property type="entry name" value="AHS2"/>
    <property type="match status" value="1"/>
</dbReference>
<reference evidence="5" key="2">
    <citation type="submission" date="2020-09" db="EMBL/GenBank/DDBJ databases">
        <authorList>
            <person name="Sun Q."/>
            <person name="Zhou Y."/>
        </authorList>
    </citation>
    <scope>NUCLEOTIDE SEQUENCE</scope>
    <source>
        <strain evidence="5">CGMCC 1.15425</strain>
    </source>
</reference>
<comment type="caution">
    <text evidence="5">The sequence shown here is derived from an EMBL/GenBank/DDBJ whole genome shotgun (WGS) entry which is preliminary data.</text>
</comment>
<dbReference type="EMBL" id="BMIY01000009">
    <property type="protein sequence ID" value="GFZ78287.1"/>
    <property type="molecule type" value="Genomic_DNA"/>
</dbReference>
<dbReference type="InterPro" id="IPR029000">
    <property type="entry name" value="Cyclophilin-like_dom_sf"/>
</dbReference>
<organism evidence="5 6">
    <name type="scientific">Pseudohongiella nitratireducens</name>
    <dbReference type="NCBI Taxonomy" id="1768907"/>
    <lineage>
        <taxon>Bacteria</taxon>
        <taxon>Pseudomonadati</taxon>
        <taxon>Pseudomonadota</taxon>
        <taxon>Gammaproteobacteria</taxon>
        <taxon>Pseudomonadales</taxon>
        <taxon>Pseudohongiellaceae</taxon>
        <taxon>Pseudohongiella</taxon>
    </lineage>
</organism>
<evidence type="ECO:0000256" key="1">
    <source>
        <dbReference type="ARBA" id="ARBA00022741"/>
    </source>
</evidence>
<proteinExistence type="predicted"/>
<evidence type="ECO:0000256" key="2">
    <source>
        <dbReference type="ARBA" id="ARBA00022801"/>
    </source>
</evidence>
<evidence type="ECO:0000313" key="5">
    <source>
        <dbReference type="EMBL" id="GFZ78287.1"/>
    </source>
</evidence>
<dbReference type="OrthoDB" id="9768696at2"/>
<evidence type="ECO:0000313" key="6">
    <source>
        <dbReference type="Proteomes" id="UP000627715"/>
    </source>
</evidence>
<dbReference type="NCBIfam" id="TIGR00724">
    <property type="entry name" value="urea_amlyse_rel"/>
    <property type="match status" value="1"/>
</dbReference>
<dbReference type="Pfam" id="PF02626">
    <property type="entry name" value="CT_A_B"/>
    <property type="match status" value="1"/>
</dbReference>
<name>A0A916QLM7_9GAMM</name>
<keyword evidence="6" id="KW-1185">Reference proteome</keyword>
<reference evidence="5" key="1">
    <citation type="journal article" date="2014" name="Int. J. Syst. Evol. Microbiol.">
        <title>Complete genome sequence of Corynebacterium casei LMG S-19264T (=DSM 44701T), isolated from a smear-ripened cheese.</title>
        <authorList>
            <consortium name="US DOE Joint Genome Institute (JGI-PGF)"/>
            <person name="Walter F."/>
            <person name="Albersmeier A."/>
            <person name="Kalinowski J."/>
            <person name="Ruckert C."/>
        </authorList>
    </citation>
    <scope>NUCLEOTIDE SEQUENCE</scope>
    <source>
        <strain evidence="5">CGMCC 1.15425</strain>
    </source>
</reference>
<dbReference type="Gene3D" id="2.40.100.10">
    <property type="entry name" value="Cyclophilin-like"/>
    <property type="match status" value="1"/>
</dbReference>
<accession>A0A916QLM7</accession>
<evidence type="ECO:0000259" key="4">
    <source>
        <dbReference type="SMART" id="SM00797"/>
    </source>
</evidence>
<dbReference type="GO" id="GO:0016787">
    <property type="term" value="F:hydrolase activity"/>
    <property type="evidence" value="ECO:0007669"/>
    <property type="project" value="UniProtKB-KW"/>
</dbReference>
<sequence length="319" mass="34242">MIEIIKASPLLTVQDLGRTGLRHLGIPQCGAMDPYALSIANWLVGNPANLAGLEIVTAPLTLQFHQSHRIALTGHDYQARRCDSDGNESDLSCGFAHNIPAGSTVSLPATREPGGRAYLAIAGGVDVPVKLHARSTDLVNRFGGVEGRPLQRNDVIKVGQANINTEACGHGVRPWQVDGRLRAVPGLDINAFSEECQQAFWYHPWKISHNLSRTGIRLDGSQLDTPSEANRLSAGVLPGMIQVPGGEQIILLAADAQTTGGYPCIASVISADLWQLAYLQPGQIITFVPVSIAEAQGQHSARQQYMQRLAKQLGVEDSL</sequence>
<dbReference type="InterPro" id="IPR003778">
    <property type="entry name" value="CT_A_B"/>
</dbReference>
<keyword evidence="2" id="KW-0378">Hydrolase</keyword>
<dbReference type="InterPro" id="IPR052708">
    <property type="entry name" value="PxpC"/>
</dbReference>
<dbReference type="RefSeq" id="WP_068810440.1">
    <property type="nucleotide sequence ID" value="NZ_BMIY01000009.1"/>
</dbReference>
<feature type="domain" description="Carboxyltransferase" evidence="4">
    <location>
        <begin position="23"/>
        <end position="305"/>
    </location>
</feature>
<keyword evidence="3" id="KW-0067">ATP-binding</keyword>
<protein>
    <recommendedName>
        <fullName evidence="4">Carboxyltransferase domain-containing protein</fullName>
    </recommendedName>
</protein>
<dbReference type="PANTHER" id="PTHR43309">
    <property type="entry name" value="5-OXOPROLINASE SUBUNIT C"/>
    <property type="match status" value="1"/>
</dbReference>